<reference evidence="3 4" key="1">
    <citation type="journal article" date="2024" name="Plant J.">
        <title>Genome sequences and population genomics reveal climatic adaptation and genomic divergence between two closely related sweetgum species.</title>
        <authorList>
            <person name="Xu W.Q."/>
            <person name="Ren C.Q."/>
            <person name="Zhang X.Y."/>
            <person name="Comes H.P."/>
            <person name="Liu X.H."/>
            <person name="Li Y.G."/>
            <person name="Kettle C.J."/>
            <person name="Jalonen R."/>
            <person name="Gaisberger H."/>
            <person name="Ma Y.Z."/>
            <person name="Qiu Y.X."/>
        </authorList>
    </citation>
    <scope>NUCLEOTIDE SEQUENCE [LARGE SCALE GENOMIC DNA]</scope>
    <source>
        <strain evidence="3">Hangzhou</strain>
    </source>
</reference>
<dbReference type="InterPro" id="IPR013087">
    <property type="entry name" value="Znf_C2H2_type"/>
</dbReference>
<dbReference type="Proteomes" id="UP001415857">
    <property type="component" value="Unassembled WGS sequence"/>
</dbReference>
<feature type="compositionally biased region" description="Basic and acidic residues" evidence="1">
    <location>
        <begin position="899"/>
        <end position="921"/>
    </location>
</feature>
<feature type="compositionally biased region" description="Polar residues" evidence="1">
    <location>
        <begin position="814"/>
        <end position="825"/>
    </location>
</feature>
<evidence type="ECO:0000256" key="1">
    <source>
        <dbReference type="SAM" id="MobiDB-lite"/>
    </source>
</evidence>
<evidence type="ECO:0000259" key="2">
    <source>
        <dbReference type="PROSITE" id="PS00028"/>
    </source>
</evidence>
<feature type="region of interest" description="Disordered" evidence="1">
    <location>
        <begin position="814"/>
        <end position="962"/>
    </location>
</feature>
<feature type="compositionally biased region" description="Polar residues" evidence="1">
    <location>
        <begin position="947"/>
        <end position="960"/>
    </location>
</feature>
<dbReference type="PANTHER" id="PTHR35746:SF1">
    <property type="entry name" value="PENTATRICOPEPTIDE REPEAT (PPR) SUPERFAMILY PROTEIN"/>
    <property type="match status" value="1"/>
</dbReference>
<feature type="compositionally biased region" description="Basic and acidic residues" evidence="1">
    <location>
        <begin position="58"/>
        <end position="79"/>
    </location>
</feature>
<name>A0AAP0X3M4_LIQFO</name>
<feature type="compositionally biased region" description="Basic and acidic residues" evidence="1">
    <location>
        <begin position="827"/>
        <end position="836"/>
    </location>
</feature>
<feature type="region of interest" description="Disordered" evidence="1">
    <location>
        <begin position="1"/>
        <end position="22"/>
    </location>
</feature>
<feature type="compositionally biased region" description="Polar residues" evidence="1">
    <location>
        <begin position="243"/>
        <end position="255"/>
    </location>
</feature>
<accession>A0AAP0X3M4</accession>
<feature type="region of interest" description="Disordered" evidence="1">
    <location>
        <begin position="58"/>
        <end position="105"/>
    </location>
</feature>
<evidence type="ECO:0000313" key="3">
    <source>
        <dbReference type="EMBL" id="KAK9288836.1"/>
    </source>
</evidence>
<feature type="region of interest" description="Disordered" evidence="1">
    <location>
        <begin position="680"/>
        <end position="702"/>
    </location>
</feature>
<comment type="caution">
    <text evidence="3">The sequence shown here is derived from an EMBL/GenBank/DDBJ whole genome shotgun (WGS) entry which is preliminary data.</text>
</comment>
<organism evidence="3 4">
    <name type="scientific">Liquidambar formosana</name>
    <name type="common">Formosan gum</name>
    <dbReference type="NCBI Taxonomy" id="63359"/>
    <lineage>
        <taxon>Eukaryota</taxon>
        <taxon>Viridiplantae</taxon>
        <taxon>Streptophyta</taxon>
        <taxon>Embryophyta</taxon>
        <taxon>Tracheophyta</taxon>
        <taxon>Spermatophyta</taxon>
        <taxon>Magnoliopsida</taxon>
        <taxon>eudicotyledons</taxon>
        <taxon>Gunneridae</taxon>
        <taxon>Pentapetalae</taxon>
        <taxon>Saxifragales</taxon>
        <taxon>Altingiaceae</taxon>
        <taxon>Liquidambar</taxon>
    </lineage>
</organism>
<feature type="domain" description="C2H2-type" evidence="2">
    <location>
        <begin position="23"/>
        <end position="43"/>
    </location>
</feature>
<feature type="region of interest" description="Disordered" evidence="1">
    <location>
        <begin position="1005"/>
        <end position="1049"/>
    </location>
</feature>
<feature type="compositionally biased region" description="Polar residues" evidence="1">
    <location>
        <begin position="870"/>
        <end position="897"/>
    </location>
</feature>
<sequence>MENQDPRKINPPPGHENHGVHVCHKCGWPFPKPHPSAKHRRAHKRICGTVEGYKLIDSEENPHLTLSDDEHLSDEDHKTPSPKIAKSSNIGGGKGGAGERSLRSEDDVFSDAAAEFSDAGLSPGIEQHLVDAQESFSYVEKIAENDSSTITEIVEPQNIYTASSQMKNNEVAESSSNQLGSTTLPEVRVLSSTISSKESFISDSGTKGSADVMEYTSSSLGMESDTKGNEINNLEEHLLDTAVTPSENAGETSEAGSKLEEMNGTSDPMTADGTLLPQENPKTNAGEDVLECTPSSIGMESDPKGDEINDVEEHLLDTAVPPSENARETSEVLEEMNGNMSDPMIADGTILSKEEQSDGLGLKMSQSELSPEFESVVCLETFVDTAQVQVETAQGLDFASSDDIIEGCNTKGEGKENVHVLSVPDDIPVVDHPEIMVEGFKDHNALKLNLPVTLDSGEEVRDKKDFRDLVSEENCSSLQSRQLIEGNSGYFSDMRALEDEVNQEVGSRELMVKEVPVEQEAYEIKGTISENLLSDELGANAHAAGIEIEKSQTVCSPEEMEPQDFCNDMSKSILPENATVILSNVDHMVSPMDAEVDQTTNIVVRDDASGHEKARTEKCDIAGYDCKEEATVENHTENLKTTPESANSLCESKTNQMTSLLVTDYVGGNERVKIKICDKAGNGSTEGSTEESLHTKTAPESAGSLSEFQLAEDGMDQSVSNLTDTESAHLDGVSDSSRNGIDVSHLGETDTNIKNFQAEDSQEGVELEISSSDKVQVECVGAVGTDAESNHGGDFELSQKTLEDQMMNEQLLSPIDTKSSVQGSVSVEDKHARVSDRGASGIGSESLQEEGDNKFSKPELGVSAVDVLADSNSQTDSLEGNWGSVSETLPSTDSQASFKAEKDVLKKPKDASEGHSDKSEIFEPPSFMTLVESSGGGDQRADDSEIQAVQNPHQQNSASLQAGWFPSLTHVVNDSQGRKKNEEIIAKVTNWSTGKQHAPLKSLLGEANLETKPKSPNPKENTTPVVEKDGNPTKNNGAVATTVNSTLGPEAPLVQAAKGERGQEWNSPARYPTDIKREKRKVKGKPYWVPFVCCSSVN</sequence>
<feature type="compositionally biased region" description="Polar residues" evidence="1">
    <location>
        <begin position="1032"/>
        <end position="1047"/>
    </location>
</feature>
<dbReference type="AlphaFoldDB" id="A0AAP0X3M4"/>
<dbReference type="PANTHER" id="PTHR35746">
    <property type="entry name" value="PENTATRICOPEPTIDE REPEAT (PPR) SUPERFAMILY PROTEIN"/>
    <property type="match status" value="1"/>
</dbReference>
<evidence type="ECO:0000313" key="4">
    <source>
        <dbReference type="Proteomes" id="UP001415857"/>
    </source>
</evidence>
<dbReference type="PROSITE" id="PS00028">
    <property type="entry name" value="ZINC_FINGER_C2H2_1"/>
    <property type="match status" value="1"/>
</dbReference>
<proteinExistence type="predicted"/>
<feature type="region of interest" description="Disordered" evidence="1">
    <location>
        <begin position="242"/>
        <end position="289"/>
    </location>
</feature>
<gene>
    <name evidence="3" type="ORF">L1049_017301</name>
</gene>
<keyword evidence="4" id="KW-1185">Reference proteome</keyword>
<dbReference type="EMBL" id="JBBPBK010000003">
    <property type="protein sequence ID" value="KAK9288836.1"/>
    <property type="molecule type" value="Genomic_DNA"/>
</dbReference>
<protein>
    <recommendedName>
        <fullName evidence="2">C2H2-type domain-containing protein</fullName>
    </recommendedName>
</protein>